<evidence type="ECO:0000256" key="5">
    <source>
        <dbReference type="ARBA" id="ARBA00023268"/>
    </source>
</evidence>
<dbReference type="Proteomes" id="UP001151760">
    <property type="component" value="Unassembled WGS sequence"/>
</dbReference>
<keyword evidence="1" id="KW-0808">Transferase</keyword>
<protein>
    <submittedName>
        <fullName evidence="7">Gypsy/ty3 retroelement polyprotein</fullName>
    </submittedName>
</protein>
<dbReference type="InterPro" id="IPR041577">
    <property type="entry name" value="RT_RNaseH_2"/>
</dbReference>
<keyword evidence="5" id="KW-0511">Multifunctional enzyme</keyword>
<evidence type="ECO:0000313" key="8">
    <source>
        <dbReference type="Proteomes" id="UP001151760"/>
    </source>
</evidence>
<evidence type="ECO:0000256" key="4">
    <source>
        <dbReference type="ARBA" id="ARBA00022759"/>
    </source>
</evidence>
<dbReference type="InterPro" id="IPR021109">
    <property type="entry name" value="Peptidase_aspartic_dom_sf"/>
</dbReference>
<dbReference type="Gene3D" id="3.30.420.10">
    <property type="entry name" value="Ribonuclease H-like superfamily/Ribonuclease H"/>
    <property type="match status" value="1"/>
</dbReference>
<evidence type="ECO:0000259" key="6">
    <source>
        <dbReference type="PROSITE" id="PS50878"/>
    </source>
</evidence>
<dbReference type="CDD" id="cd00303">
    <property type="entry name" value="retropepsin_like"/>
    <property type="match status" value="1"/>
</dbReference>
<name>A0ABQ5B054_9ASTR</name>
<dbReference type="InterPro" id="IPR043128">
    <property type="entry name" value="Rev_trsase/Diguanyl_cyclase"/>
</dbReference>
<dbReference type="PANTHER" id="PTHR37984">
    <property type="entry name" value="PROTEIN CBG26694"/>
    <property type="match status" value="1"/>
</dbReference>
<evidence type="ECO:0000313" key="7">
    <source>
        <dbReference type="EMBL" id="GJT08301.1"/>
    </source>
</evidence>
<comment type="caution">
    <text evidence="7">The sequence shown here is derived from an EMBL/GenBank/DDBJ whole genome shotgun (WGS) entry which is preliminary data.</text>
</comment>
<dbReference type="Gene3D" id="3.30.70.270">
    <property type="match status" value="2"/>
</dbReference>
<gene>
    <name evidence="7" type="ORF">Tco_0842763</name>
</gene>
<organism evidence="7 8">
    <name type="scientific">Tanacetum coccineum</name>
    <dbReference type="NCBI Taxonomy" id="301880"/>
    <lineage>
        <taxon>Eukaryota</taxon>
        <taxon>Viridiplantae</taxon>
        <taxon>Streptophyta</taxon>
        <taxon>Embryophyta</taxon>
        <taxon>Tracheophyta</taxon>
        <taxon>Spermatophyta</taxon>
        <taxon>Magnoliopsida</taxon>
        <taxon>eudicotyledons</taxon>
        <taxon>Gunneridae</taxon>
        <taxon>Pentapetalae</taxon>
        <taxon>asterids</taxon>
        <taxon>campanulids</taxon>
        <taxon>Asterales</taxon>
        <taxon>Asteraceae</taxon>
        <taxon>Asteroideae</taxon>
        <taxon>Anthemideae</taxon>
        <taxon>Anthemidinae</taxon>
        <taxon>Tanacetum</taxon>
    </lineage>
</organism>
<dbReference type="Pfam" id="PF17919">
    <property type="entry name" value="RT_RNaseH_2"/>
    <property type="match status" value="1"/>
</dbReference>
<keyword evidence="4" id="KW-0378">Hydrolase</keyword>
<dbReference type="InterPro" id="IPR050951">
    <property type="entry name" value="Retrovirus_Pol_polyprotein"/>
</dbReference>
<accession>A0ABQ5B054</accession>
<dbReference type="PANTHER" id="PTHR37984:SF5">
    <property type="entry name" value="PROTEIN NYNRIN-LIKE"/>
    <property type="match status" value="1"/>
</dbReference>
<dbReference type="CDD" id="cd01647">
    <property type="entry name" value="RT_LTR"/>
    <property type="match status" value="1"/>
</dbReference>
<reference evidence="7" key="1">
    <citation type="journal article" date="2022" name="Int. J. Mol. Sci.">
        <title>Draft Genome of Tanacetum Coccineum: Genomic Comparison of Closely Related Tanacetum-Family Plants.</title>
        <authorList>
            <person name="Yamashiro T."/>
            <person name="Shiraishi A."/>
            <person name="Nakayama K."/>
            <person name="Satake H."/>
        </authorList>
    </citation>
    <scope>NUCLEOTIDE SEQUENCE</scope>
</reference>
<dbReference type="InterPro" id="IPR036397">
    <property type="entry name" value="RNaseH_sf"/>
</dbReference>
<keyword evidence="4" id="KW-0255">Endonuclease</keyword>
<evidence type="ECO:0000256" key="1">
    <source>
        <dbReference type="ARBA" id="ARBA00022679"/>
    </source>
</evidence>
<dbReference type="Gene3D" id="2.40.70.10">
    <property type="entry name" value="Acid Proteases"/>
    <property type="match status" value="1"/>
</dbReference>
<dbReference type="InterPro" id="IPR043502">
    <property type="entry name" value="DNA/RNA_pol_sf"/>
</dbReference>
<sequence>MRREIKKFVRECDVCQRCKPDLSSYPGLLQPSPVPNTLWSSISMDFVEGLPKSQGKNFIMVVVDRLGKYSHFIAFVHPFNAAQTDSQTEVVNKGLECYLRCMCGENPKEWYKWLSLAELWYNANYHSVLNTTPYEVLYGQTPPIRIPYVSGESRVDSVDRTLIAWEEVVRALKFHIKMTQDRMKSQADKHISERQFVVDSCCNSYLRKDLRMNDSHNEPKFENGKDAYKVIDEMSMNTFMEKYGMIIEYFDSFSSLFIKTRFEEWYLVDLFICRLPPDIEKGVRMFKPKTLLDAYSMAKLQESTHNFIVKNSNRLLLYSSKSNESKEKEGNSNRLLVSDEFCKDEVRCDKVKLNVSVMDDNGGGIERVNLIVFDKLSRGKVKAIEMESRQGVYEKLDKDNALRSFKDCFSIVVKWSGKQRIVGSGLEIGVDKFVNEDDEGKGYVSLSLKKEIYIDLGSQEVVPETLYFSPTVVGLFGICCDLKHVEGLIDKYKGCNMAANGCDVCRTNPESSIKIVGNRLFNDQKLTLGFNANKIENADVGINLKKEVASDITTANVLNLATPKSTEGGLELVQHGKGLIVNMVGIEGNNVMIVDQPFSPCFNRVGIGDLIQCELGWIVVRVHVEISMLFNKYEEMFTIPTTLHPERNFNHRLPLKEGTLPIQTIPYKCLLTRKEAIRVMIRELFDLGGKRVYVFSVTTYEKWELNTEEKKKQAKMEDGIQRSQLVIRDVVQKDQTKKVNNSTRVHGQVSDLVPESLLDLGNIEVPTIDFVHKLVLELLDVDEDTRLAFVDTLEWKGLIVQYVKSRGGSFIGLIRSLCEFMEWLVQGVVHSKGHYLSVNGEDVNWEVYKNAIVQRFRSIFEDPMSALKNAMYDKFDKEYQDLFDTLLCRVTISQEHAISLYLGGLLTELEMSVRMFKPVTLAVAYSFTGLQEAILEAVKKKNKPPGSFTSTRFGNGENYGNTSKPVLLPKPNTPVSTYVNALVRKQISQKEYQEKRAQNLCFYCDQKYAPGHKYAGQLFSLVLVPDEEDYFADCLEEDSIEVSQEMPQISLHTMNGVQNYRTLRVKGTVGKHTIHILVDCGYTYNFVDVVVAKKLGFHIRSICPLSVTVGDGYNVETTSECKQFKWQLQGVNFCSDVMLLPLVGFEMMFGIQFGPHGGNQCNFKEDKIVLILRKWYSEAHPSPNSEWMTGNKQNKMERHSKQPEFSSMHPPTQKVAIESMVQEFLDTRVIRQSHSPFAFPIVMVKKKNNTWRMCVDYRKLNNNTIKDKFPIPIIKELIDELHRSKNFSKLDLRSGYHQIIMHEEDVAKTAFKTHQGHYKFLVMPFGLTNAPSTFHALMNEVFKPFLRKFTLVFFDNIIIYSKSLQDHVQHLRQVEYLGHVISDMGVATDPSKIKAMENWPVPTNVKQLRGFLGLTGYYRSAPVLALLNFEKEFTVETVASRMGIGAVLIQEGHAVAYLVLNTTPYEVLYSQTPPIHIPYISGESWVDSVDRTLTAREEVVRVLKFHLKRTQDRMKAQANKHRSER</sequence>
<evidence type="ECO:0000256" key="2">
    <source>
        <dbReference type="ARBA" id="ARBA00022695"/>
    </source>
</evidence>
<dbReference type="PROSITE" id="PS50878">
    <property type="entry name" value="RT_POL"/>
    <property type="match status" value="1"/>
</dbReference>
<dbReference type="InterPro" id="IPR012337">
    <property type="entry name" value="RNaseH-like_sf"/>
</dbReference>
<feature type="domain" description="Reverse transcriptase" evidence="6">
    <location>
        <begin position="1225"/>
        <end position="1416"/>
    </location>
</feature>
<dbReference type="InterPro" id="IPR000477">
    <property type="entry name" value="RT_dom"/>
</dbReference>
<dbReference type="SUPFAM" id="SSF56672">
    <property type="entry name" value="DNA/RNA polymerases"/>
    <property type="match status" value="1"/>
</dbReference>
<dbReference type="Pfam" id="PF00078">
    <property type="entry name" value="RVT_1"/>
    <property type="match status" value="1"/>
</dbReference>
<evidence type="ECO:0000256" key="3">
    <source>
        <dbReference type="ARBA" id="ARBA00022722"/>
    </source>
</evidence>
<reference evidence="7" key="2">
    <citation type="submission" date="2022-01" db="EMBL/GenBank/DDBJ databases">
        <authorList>
            <person name="Yamashiro T."/>
            <person name="Shiraishi A."/>
            <person name="Satake H."/>
            <person name="Nakayama K."/>
        </authorList>
    </citation>
    <scope>NUCLEOTIDE SEQUENCE</scope>
</reference>
<proteinExistence type="predicted"/>
<keyword evidence="2" id="KW-0548">Nucleotidyltransferase</keyword>
<dbReference type="Gene3D" id="3.10.10.10">
    <property type="entry name" value="HIV Type 1 Reverse Transcriptase, subunit A, domain 1"/>
    <property type="match status" value="1"/>
</dbReference>
<dbReference type="SUPFAM" id="SSF53098">
    <property type="entry name" value="Ribonuclease H-like"/>
    <property type="match status" value="1"/>
</dbReference>
<dbReference type="EMBL" id="BQNB010012818">
    <property type="protein sequence ID" value="GJT08301.1"/>
    <property type="molecule type" value="Genomic_DNA"/>
</dbReference>
<keyword evidence="8" id="KW-1185">Reference proteome</keyword>
<keyword evidence="3" id="KW-0540">Nuclease</keyword>